<organism evidence="1 2">
    <name type="scientific">Candidatus Manganitrophus noduliformans</name>
    <dbReference type="NCBI Taxonomy" id="2606439"/>
    <lineage>
        <taxon>Bacteria</taxon>
        <taxon>Pseudomonadati</taxon>
        <taxon>Nitrospirota</taxon>
        <taxon>Nitrospiria</taxon>
        <taxon>Candidatus Troglogloeales</taxon>
        <taxon>Candidatus Manganitrophaceae</taxon>
        <taxon>Candidatus Manganitrophus</taxon>
    </lineage>
</organism>
<protein>
    <submittedName>
        <fullName evidence="1">Uncharacterized protein</fullName>
    </submittedName>
</protein>
<dbReference type="EMBL" id="VTOW01000002">
    <property type="protein sequence ID" value="NKE71219.1"/>
    <property type="molecule type" value="Genomic_DNA"/>
</dbReference>
<keyword evidence="2" id="KW-1185">Reference proteome</keyword>
<reference evidence="1 2" key="1">
    <citation type="journal article" date="2020" name="Nature">
        <title>Bacterial chemolithoautotrophy via manganese oxidation.</title>
        <authorList>
            <person name="Yu H."/>
            <person name="Leadbetter J.R."/>
        </authorList>
    </citation>
    <scope>NUCLEOTIDE SEQUENCE [LARGE SCALE GENOMIC DNA]</scope>
    <source>
        <strain evidence="1 2">Mn-1</strain>
    </source>
</reference>
<evidence type="ECO:0000313" key="2">
    <source>
        <dbReference type="Proteomes" id="UP000534783"/>
    </source>
</evidence>
<accession>A0A7X6DQ29</accession>
<gene>
    <name evidence="1" type="ORF">MNODULE_10770</name>
</gene>
<name>A0A7X6DQ29_9BACT</name>
<sequence>MKRYILDCREGTPNGPAPKLLSEQGIDRILHRTILGWSPNIGLYGAGGPGFWGFKLAETDQYPEEWLILTVWNAGDCLLIDGEKGEVVAAEFIAMHPDAGVEAFYRHYVARVNEITEKVVGSKIVDAQITPASSEILFQKGGETHRLEIPQGSSEPYQGRSWPSGENQREAWVLSERNELWA</sequence>
<evidence type="ECO:0000313" key="1">
    <source>
        <dbReference type="EMBL" id="NKE71219.1"/>
    </source>
</evidence>
<dbReference type="AlphaFoldDB" id="A0A7X6DQ29"/>
<dbReference type="Proteomes" id="UP000534783">
    <property type="component" value="Unassembled WGS sequence"/>
</dbReference>
<comment type="caution">
    <text evidence="1">The sequence shown here is derived from an EMBL/GenBank/DDBJ whole genome shotgun (WGS) entry which is preliminary data.</text>
</comment>
<proteinExistence type="predicted"/>
<dbReference type="RefSeq" id="WP_168059655.1">
    <property type="nucleotide sequence ID" value="NZ_VTOW01000002.1"/>
</dbReference>